<dbReference type="EMBL" id="JAFIRN010000011">
    <property type="protein sequence ID" value="KAG5839420.1"/>
    <property type="molecule type" value="Genomic_DNA"/>
</dbReference>
<proteinExistence type="predicted"/>
<dbReference type="InterPro" id="IPR001680">
    <property type="entry name" value="WD40_rpt"/>
</dbReference>
<accession>A0A9D3LYM0</accession>
<evidence type="ECO:0000256" key="3">
    <source>
        <dbReference type="ARBA" id="ARBA00022737"/>
    </source>
</evidence>
<reference evidence="5" key="1">
    <citation type="submission" date="2021-01" db="EMBL/GenBank/DDBJ databases">
        <title>A chromosome-scale assembly of European eel, Anguilla anguilla.</title>
        <authorList>
            <person name="Henkel C."/>
            <person name="Jong-Raadsen S.A."/>
            <person name="Dufour S."/>
            <person name="Weltzien F.-A."/>
            <person name="Palstra A.P."/>
            <person name="Pelster B."/>
            <person name="Spaink H.P."/>
            <person name="Van Den Thillart G.E."/>
            <person name="Jansen H."/>
            <person name="Zahm M."/>
            <person name="Klopp C."/>
            <person name="Cedric C."/>
            <person name="Louis A."/>
            <person name="Berthelot C."/>
            <person name="Parey E."/>
            <person name="Roest Crollius H."/>
            <person name="Montfort J."/>
            <person name="Robinson-Rechavi M."/>
            <person name="Bucao C."/>
            <person name="Bouchez O."/>
            <person name="Gislard M."/>
            <person name="Lluch J."/>
            <person name="Milhes M."/>
            <person name="Lampietro C."/>
            <person name="Lopez Roques C."/>
            <person name="Donnadieu C."/>
            <person name="Braasch I."/>
            <person name="Desvignes T."/>
            <person name="Postlethwait J."/>
            <person name="Bobe J."/>
            <person name="Guiguen Y."/>
            <person name="Dirks R."/>
        </authorList>
    </citation>
    <scope>NUCLEOTIDE SEQUENCE</scope>
    <source>
        <strain evidence="5">Tag_6206</strain>
        <tissue evidence="5">Liver</tissue>
    </source>
</reference>
<keyword evidence="2" id="KW-0853">WD repeat</keyword>
<feature type="region of interest" description="Disordered" evidence="4">
    <location>
        <begin position="285"/>
        <end position="383"/>
    </location>
</feature>
<protein>
    <submittedName>
        <fullName evidence="5">Uncharacterized protein</fullName>
    </submittedName>
</protein>
<evidence type="ECO:0000313" key="6">
    <source>
        <dbReference type="Proteomes" id="UP001044222"/>
    </source>
</evidence>
<name>A0A9D3LYM0_ANGAN</name>
<dbReference type="GO" id="GO:0007035">
    <property type="term" value="P:vacuolar acidification"/>
    <property type="evidence" value="ECO:0007669"/>
    <property type="project" value="TreeGrafter"/>
</dbReference>
<keyword evidence="3" id="KW-0677">Repeat</keyword>
<comment type="caution">
    <text evidence="5">The sequence shown here is derived from an EMBL/GenBank/DDBJ whole genome shotgun (WGS) entry which is preliminary data.</text>
</comment>
<feature type="compositionally biased region" description="Low complexity" evidence="4">
    <location>
        <begin position="357"/>
        <end position="366"/>
    </location>
</feature>
<keyword evidence="6" id="KW-1185">Reference proteome</keyword>
<evidence type="ECO:0000313" key="5">
    <source>
        <dbReference type="EMBL" id="KAG5839420.1"/>
    </source>
</evidence>
<dbReference type="SMART" id="SM00320">
    <property type="entry name" value="WD40"/>
    <property type="match status" value="3"/>
</dbReference>
<dbReference type="Proteomes" id="UP001044222">
    <property type="component" value="Chromosome 11"/>
</dbReference>
<dbReference type="FunFam" id="2.130.10.10:FF:000150">
    <property type="entry name" value="Dmx-like 2, isoform CRA_c"/>
    <property type="match status" value="1"/>
</dbReference>
<keyword evidence="1" id="KW-0597">Phosphoprotein</keyword>
<evidence type="ECO:0000256" key="1">
    <source>
        <dbReference type="ARBA" id="ARBA00022553"/>
    </source>
</evidence>
<dbReference type="PANTHER" id="PTHR13950:SF13">
    <property type="entry name" value="DMX-LIKE PROTEIN 2"/>
    <property type="match status" value="1"/>
</dbReference>
<evidence type="ECO:0000256" key="2">
    <source>
        <dbReference type="ARBA" id="ARBA00022574"/>
    </source>
</evidence>
<dbReference type="PANTHER" id="PTHR13950">
    <property type="entry name" value="RABCONNECTIN-RELATED"/>
    <property type="match status" value="1"/>
</dbReference>
<organism evidence="5 6">
    <name type="scientific">Anguilla anguilla</name>
    <name type="common">European freshwater eel</name>
    <name type="synonym">Muraena anguilla</name>
    <dbReference type="NCBI Taxonomy" id="7936"/>
    <lineage>
        <taxon>Eukaryota</taxon>
        <taxon>Metazoa</taxon>
        <taxon>Chordata</taxon>
        <taxon>Craniata</taxon>
        <taxon>Vertebrata</taxon>
        <taxon>Euteleostomi</taxon>
        <taxon>Actinopterygii</taxon>
        <taxon>Neopterygii</taxon>
        <taxon>Teleostei</taxon>
        <taxon>Anguilliformes</taxon>
        <taxon>Anguillidae</taxon>
        <taxon>Anguilla</taxon>
    </lineage>
</organism>
<dbReference type="Pfam" id="PF00400">
    <property type="entry name" value="WD40"/>
    <property type="match status" value="2"/>
</dbReference>
<dbReference type="GO" id="GO:0043291">
    <property type="term" value="C:RAVE complex"/>
    <property type="evidence" value="ECO:0007669"/>
    <property type="project" value="TreeGrafter"/>
</dbReference>
<dbReference type="InterPro" id="IPR015943">
    <property type="entry name" value="WD40/YVTN_repeat-like_dom_sf"/>
</dbReference>
<evidence type="ECO:0000256" key="4">
    <source>
        <dbReference type="SAM" id="MobiDB-lite"/>
    </source>
</evidence>
<sequence>MHLHQVLTGAVNPGDSCYSVGSVSDIPFTAYGSGCDIVILSSDFECVQIVPGAQHGNIQVGCVECSHQLGRIAASYGNTVCIFEPVATNPNKRHNQLNYQWHKTGQFFLSDVTYNLAWDPQGNRILAATEQLQLWAPPSSDTLVEEEEGQAAEDKLHPALNDWKCVWQCKTAVPVHVMKWSPDGEYFATAGKDDCLLKVWYPTTGWKSAVVIPELPEKKATPVHFSFVYLAHPRAVTGFSWRRTSKYMPKGSVCNVLLTSCLDGICRLWSETLLPEDSLLGADLREQQQQQQPAPPRGAKGQDPTCPGVHSPPEAPASRPEALFCPGGPHRAAAQPAGLTRGPPTHLSPCQRPLPLPHLSQHQPQHRYPPGPVGDGVPGGRGQRRFCGALAEQQGPELHHLHGPVHAAAAQAVRDAPGVHC</sequence>
<dbReference type="SUPFAM" id="SSF50978">
    <property type="entry name" value="WD40 repeat-like"/>
    <property type="match status" value="1"/>
</dbReference>
<gene>
    <name evidence="5" type="ORF">ANANG_G00204780</name>
</gene>
<dbReference type="InterPro" id="IPR052208">
    <property type="entry name" value="DmX-like/RAVE_component"/>
</dbReference>
<dbReference type="Gene3D" id="2.130.10.10">
    <property type="entry name" value="YVTN repeat-like/Quinoprotein amine dehydrogenase"/>
    <property type="match status" value="1"/>
</dbReference>
<dbReference type="AlphaFoldDB" id="A0A9D3LYM0"/>
<dbReference type="InterPro" id="IPR036322">
    <property type="entry name" value="WD40_repeat_dom_sf"/>
</dbReference>